<sequence>MVSDGAHTARLSCDGPYTCFSFGSHCIRFRTSRNLRRYLNVKTWDRGYIVVEAEYDGQNGPVEEYIDLVPILENLYLDAEAVLAPIEEVLVA</sequence>
<organism evidence="2 3">
    <name type="scientific">Candidatus Olsenella stercoravium</name>
    <dbReference type="NCBI Taxonomy" id="2838713"/>
    <lineage>
        <taxon>Bacteria</taxon>
        <taxon>Bacillati</taxon>
        <taxon>Actinomycetota</taxon>
        <taxon>Coriobacteriia</taxon>
        <taxon>Coriobacteriales</taxon>
        <taxon>Atopobiaceae</taxon>
        <taxon>Olsenella</taxon>
    </lineage>
</organism>
<reference evidence="2" key="2">
    <citation type="submission" date="2021-04" db="EMBL/GenBank/DDBJ databases">
        <authorList>
            <person name="Gilroy R."/>
        </authorList>
    </citation>
    <scope>NUCLEOTIDE SEQUENCE</scope>
    <source>
        <strain evidence="2">ChiHecolR3B27-1887</strain>
    </source>
</reference>
<gene>
    <name evidence="2" type="ORF">IAA22_08245</name>
</gene>
<evidence type="ECO:0000313" key="2">
    <source>
        <dbReference type="EMBL" id="HIZ19080.1"/>
    </source>
</evidence>
<dbReference type="AlphaFoldDB" id="A0A9D2IQI9"/>
<dbReference type="Pfam" id="PF24849">
    <property type="entry name" value="DUF7724"/>
    <property type="match status" value="1"/>
</dbReference>
<evidence type="ECO:0000313" key="3">
    <source>
        <dbReference type="Proteomes" id="UP000824029"/>
    </source>
</evidence>
<dbReference type="EMBL" id="DXBZ01000163">
    <property type="protein sequence ID" value="HIZ19080.1"/>
    <property type="molecule type" value="Genomic_DNA"/>
</dbReference>
<name>A0A9D2IQI9_9ACTN</name>
<comment type="caution">
    <text evidence="2">The sequence shown here is derived from an EMBL/GenBank/DDBJ whole genome shotgun (WGS) entry which is preliminary data.</text>
</comment>
<evidence type="ECO:0000259" key="1">
    <source>
        <dbReference type="Pfam" id="PF24849"/>
    </source>
</evidence>
<dbReference type="InterPro" id="IPR056141">
    <property type="entry name" value="DUF7724"/>
</dbReference>
<dbReference type="Proteomes" id="UP000824029">
    <property type="component" value="Unassembled WGS sequence"/>
</dbReference>
<reference evidence="2" key="1">
    <citation type="journal article" date="2021" name="PeerJ">
        <title>Extensive microbial diversity within the chicken gut microbiome revealed by metagenomics and culture.</title>
        <authorList>
            <person name="Gilroy R."/>
            <person name="Ravi A."/>
            <person name="Getino M."/>
            <person name="Pursley I."/>
            <person name="Horton D.L."/>
            <person name="Alikhan N.F."/>
            <person name="Baker D."/>
            <person name="Gharbi K."/>
            <person name="Hall N."/>
            <person name="Watson M."/>
            <person name="Adriaenssens E.M."/>
            <person name="Foster-Nyarko E."/>
            <person name="Jarju S."/>
            <person name="Secka A."/>
            <person name="Antonio M."/>
            <person name="Oren A."/>
            <person name="Chaudhuri R.R."/>
            <person name="La Ragione R."/>
            <person name="Hildebrand F."/>
            <person name="Pallen M.J."/>
        </authorList>
    </citation>
    <scope>NUCLEOTIDE SEQUENCE</scope>
    <source>
        <strain evidence="2">ChiHecolR3B27-1887</strain>
    </source>
</reference>
<proteinExistence type="predicted"/>
<accession>A0A9D2IQI9</accession>
<feature type="domain" description="DUF7724" evidence="1">
    <location>
        <begin position="8"/>
        <end position="91"/>
    </location>
</feature>
<protein>
    <recommendedName>
        <fullName evidence="1">DUF7724 domain-containing protein</fullName>
    </recommendedName>
</protein>